<dbReference type="InterPro" id="IPR018555">
    <property type="entry name" value="C630.06c-like"/>
</dbReference>
<evidence type="ECO:0000313" key="3">
    <source>
        <dbReference type="Proteomes" id="UP001150925"/>
    </source>
</evidence>
<dbReference type="OrthoDB" id="2418125at2759"/>
<feature type="region of interest" description="Disordered" evidence="1">
    <location>
        <begin position="141"/>
        <end position="192"/>
    </location>
</feature>
<keyword evidence="3" id="KW-1185">Reference proteome</keyword>
<reference evidence="2" key="1">
    <citation type="submission" date="2022-07" db="EMBL/GenBank/DDBJ databases">
        <title>Phylogenomic reconstructions and comparative analyses of Kickxellomycotina fungi.</title>
        <authorList>
            <person name="Reynolds N.K."/>
            <person name="Stajich J.E."/>
            <person name="Barry K."/>
            <person name="Grigoriev I.V."/>
            <person name="Crous P."/>
            <person name="Smith M.E."/>
        </authorList>
    </citation>
    <scope>NUCLEOTIDE SEQUENCE</scope>
    <source>
        <strain evidence="2">RSA 1196</strain>
    </source>
</reference>
<sequence length="192" mass="21993">MRTPSTSITSRHALYHTEDQENHSEPDESVVAAFEKRMQELLSVDQNEDTSPNNETESPEPADDNGAVFRLFATSQCVAVRTESDDKVSSVPRQPVTVTLEESADRLAQMRDIALDYDTILAQARIPWERQFYPNRVIVNPPTRPLSKAMKTRRRLRKQLRKQGKRPSNRSTLLNKPKGPSPAIRRRSRQTR</sequence>
<dbReference type="Proteomes" id="UP001150925">
    <property type="component" value="Unassembled WGS sequence"/>
</dbReference>
<dbReference type="Pfam" id="PF09428">
    <property type="entry name" value="DUF2011"/>
    <property type="match status" value="1"/>
</dbReference>
<dbReference type="AlphaFoldDB" id="A0A9W8AS91"/>
<comment type="caution">
    <text evidence="2">The sequence shown here is derived from an EMBL/GenBank/DDBJ whole genome shotgun (WGS) entry which is preliminary data.</text>
</comment>
<evidence type="ECO:0000256" key="1">
    <source>
        <dbReference type="SAM" id="MobiDB-lite"/>
    </source>
</evidence>
<proteinExistence type="predicted"/>
<feature type="compositionally biased region" description="Basic residues" evidence="1">
    <location>
        <begin position="150"/>
        <end position="168"/>
    </location>
</feature>
<name>A0A9W8AS91_9FUNG</name>
<dbReference type="EMBL" id="JANBPY010001342">
    <property type="protein sequence ID" value="KAJ1960436.1"/>
    <property type="molecule type" value="Genomic_DNA"/>
</dbReference>
<accession>A0A9W8AS91</accession>
<feature type="compositionally biased region" description="Basic and acidic residues" evidence="1">
    <location>
        <begin position="15"/>
        <end position="26"/>
    </location>
</feature>
<feature type="region of interest" description="Disordered" evidence="1">
    <location>
        <begin position="1"/>
        <end position="66"/>
    </location>
</feature>
<feature type="compositionally biased region" description="Polar residues" evidence="1">
    <location>
        <begin position="1"/>
        <end position="10"/>
    </location>
</feature>
<organism evidence="2 3">
    <name type="scientific">Dispira parvispora</name>
    <dbReference type="NCBI Taxonomy" id="1520584"/>
    <lineage>
        <taxon>Eukaryota</taxon>
        <taxon>Fungi</taxon>
        <taxon>Fungi incertae sedis</taxon>
        <taxon>Zoopagomycota</taxon>
        <taxon>Kickxellomycotina</taxon>
        <taxon>Dimargaritomycetes</taxon>
        <taxon>Dimargaritales</taxon>
        <taxon>Dimargaritaceae</taxon>
        <taxon>Dispira</taxon>
    </lineage>
</organism>
<protein>
    <submittedName>
        <fullName evidence="2">Uncharacterized protein</fullName>
    </submittedName>
</protein>
<gene>
    <name evidence="2" type="ORF">IWQ62_004236</name>
</gene>
<evidence type="ECO:0000313" key="2">
    <source>
        <dbReference type="EMBL" id="KAJ1960436.1"/>
    </source>
</evidence>